<dbReference type="Pfam" id="PF04932">
    <property type="entry name" value="Wzy_C"/>
    <property type="match status" value="1"/>
</dbReference>
<feature type="transmembrane region" description="Helical" evidence="5">
    <location>
        <begin position="158"/>
        <end position="175"/>
    </location>
</feature>
<dbReference type="PANTHER" id="PTHR37422:SF13">
    <property type="entry name" value="LIPOPOLYSACCHARIDE BIOSYNTHESIS PROTEIN PA4999-RELATED"/>
    <property type="match status" value="1"/>
</dbReference>
<feature type="transmembrane region" description="Helical" evidence="5">
    <location>
        <begin position="289"/>
        <end position="320"/>
    </location>
</feature>
<evidence type="ECO:0000259" key="6">
    <source>
        <dbReference type="Pfam" id="PF04932"/>
    </source>
</evidence>
<evidence type="ECO:0000313" key="8">
    <source>
        <dbReference type="Proteomes" id="UP000602260"/>
    </source>
</evidence>
<evidence type="ECO:0000313" key="7">
    <source>
        <dbReference type="EMBL" id="MBC5718052.1"/>
    </source>
</evidence>
<evidence type="ECO:0000256" key="3">
    <source>
        <dbReference type="ARBA" id="ARBA00022989"/>
    </source>
</evidence>
<evidence type="ECO:0000256" key="1">
    <source>
        <dbReference type="ARBA" id="ARBA00004141"/>
    </source>
</evidence>
<dbReference type="Proteomes" id="UP000602260">
    <property type="component" value="Unassembled WGS sequence"/>
</dbReference>
<feature type="transmembrane region" description="Helical" evidence="5">
    <location>
        <begin position="388"/>
        <end position="414"/>
    </location>
</feature>
<keyword evidence="7" id="KW-0436">Ligase</keyword>
<dbReference type="GO" id="GO:0016874">
    <property type="term" value="F:ligase activity"/>
    <property type="evidence" value="ECO:0007669"/>
    <property type="project" value="UniProtKB-KW"/>
</dbReference>
<feature type="domain" description="O-antigen ligase-related" evidence="6">
    <location>
        <begin position="272"/>
        <end position="405"/>
    </location>
</feature>
<organism evidence="7 8">
    <name type="scientific">Flintibacter faecis</name>
    <dbReference type="NCBI Taxonomy" id="2763047"/>
    <lineage>
        <taxon>Bacteria</taxon>
        <taxon>Bacillati</taxon>
        <taxon>Bacillota</taxon>
        <taxon>Clostridia</taxon>
        <taxon>Eubacteriales</taxon>
        <taxon>Flintibacter</taxon>
    </lineage>
</organism>
<comment type="subcellular location">
    <subcellularLocation>
        <location evidence="1">Membrane</location>
        <topology evidence="1">Multi-pass membrane protein</topology>
    </subcellularLocation>
</comment>
<dbReference type="PANTHER" id="PTHR37422">
    <property type="entry name" value="TEICHURONIC ACID BIOSYNTHESIS PROTEIN TUAE"/>
    <property type="match status" value="1"/>
</dbReference>
<evidence type="ECO:0000256" key="5">
    <source>
        <dbReference type="SAM" id="Phobius"/>
    </source>
</evidence>
<feature type="transmembrane region" description="Helical" evidence="5">
    <location>
        <begin position="240"/>
        <end position="258"/>
    </location>
</feature>
<reference evidence="7" key="1">
    <citation type="submission" date="2020-08" db="EMBL/GenBank/DDBJ databases">
        <title>Genome public.</title>
        <authorList>
            <person name="Liu C."/>
            <person name="Sun Q."/>
        </authorList>
    </citation>
    <scope>NUCLEOTIDE SEQUENCE</scope>
    <source>
        <strain evidence="7">BX5</strain>
    </source>
</reference>
<keyword evidence="4 5" id="KW-0472">Membrane</keyword>
<feature type="transmembrane region" description="Helical" evidence="5">
    <location>
        <begin position="102"/>
        <end position="121"/>
    </location>
</feature>
<proteinExistence type="predicted"/>
<dbReference type="EMBL" id="JACOPN010000009">
    <property type="protein sequence ID" value="MBC5718052.1"/>
    <property type="molecule type" value="Genomic_DNA"/>
</dbReference>
<feature type="transmembrane region" description="Helical" evidence="5">
    <location>
        <begin position="265"/>
        <end position="283"/>
    </location>
</feature>
<name>A0A8J6M5G1_9FIRM</name>
<keyword evidence="8" id="KW-1185">Reference proteome</keyword>
<keyword evidence="3 5" id="KW-1133">Transmembrane helix</keyword>
<accession>A0A8J6M5G1</accession>
<evidence type="ECO:0000256" key="4">
    <source>
        <dbReference type="ARBA" id="ARBA00023136"/>
    </source>
</evidence>
<keyword evidence="2 5" id="KW-0812">Transmembrane</keyword>
<protein>
    <submittedName>
        <fullName evidence="7">O-antigen ligase family protein</fullName>
    </submittedName>
</protein>
<gene>
    <name evidence="7" type="ORF">H8S55_12125</name>
</gene>
<feature type="transmembrane region" description="Helical" evidence="5">
    <location>
        <begin position="452"/>
        <end position="471"/>
    </location>
</feature>
<feature type="transmembrane region" description="Helical" evidence="5">
    <location>
        <begin position="133"/>
        <end position="152"/>
    </location>
</feature>
<dbReference type="InterPro" id="IPR051533">
    <property type="entry name" value="WaaL-like"/>
</dbReference>
<feature type="transmembrane region" description="Helical" evidence="5">
    <location>
        <begin position="187"/>
        <end position="208"/>
    </location>
</feature>
<feature type="transmembrane region" description="Helical" evidence="5">
    <location>
        <begin position="426"/>
        <end position="446"/>
    </location>
</feature>
<dbReference type="GO" id="GO:0016020">
    <property type="term" value="C:membrane"/>
    <property type="evidence" value="ECO:0007669"/>
    <property type="project" value="UniProtKB-SubCell"/>
</dbReference>
<dbReference type="AlphaFoldDB" id="A0A8J6M5G1"/>
<comment type="caution">
    <text evidence="7">The sequence shown here is derived from an EMBL/GenBank/DDBJ whole genome shotgun (WGS) entry which is preliminary data.</text>
</comment>
<feature type="transmembrane region" description="Helical" evidence="5">
    <location>
        <begin position="73"/>
        <end position="96"/>
    </location>
</feature>
<evidence type="ECO:0000256" key="2">
    <source>
        <dbReference type="ARBA" id="ARBA00022692"/>
    </source>
</evidence>
<sequence length="483" mass="53790">MKQILDGSCLWRLLSVLCLWCGRQWRSSRVVQWFLHPAGWVPGASENSVFFRLWSLVRGGLCRLYKALHLDRLFSGSVFLHTWFWCALPVVLAPVLCKFSPSILVLGLALVGYASLLLALVRDKNRTLAWAPTNRYILLYAAVYLAGTLFSVNLKTSLLPGVLSVAFILFAVALYNAITTRRQLDTLLALVVTVGALVSFYGILQYLFGWGYQSAAWVDSDMFSSIRFRVPATMGNPNMMGQYLLLVIPVGGAKLLSAKDWPRRLYYLACCGVMCVCMILTFSRGAWLGLLFAGAVFAVLWHPQLILLAPFALVGLYFVLPETVISRFTSIGNLTDNSTSYRVYIWMGTLAMLKDYWLCGIGPGDGAFNMVYPAYSYNGIVAPHAHNLFLQIVCDAGIAALGVFLLLLFVYFRMLCSAMSREKDPASRLLQIAFTAGVCGFLVQAMTDYSFYNYRVMFLFWAVLALGAASARRTSLPEGRLFV</sequence>
<dbReference type="InterPro" id="IPR007016">
    <property type="entry name" value="O-antigen_ligase-rel_domated"/>
</dbReference>